<evidence type="ECO:0000256" key="3">
    <source>
        <dbReference type="ARBA" id="ARBA00014846"/>
    </source>
</evidence>
<dbReference type="Gene3D" id="3.30.200.110">
    <property type="entry name" value="Inositol-pentakisphosphate 2-kinase, N-lobe"/>
    <property type="match status" value="2"/>
</dbReference>
<keyword evidence="5 8" id="KW-0547">Nucleotide-binding</keyword>
<comment type="domain">
    <text evidence="8">The EXKPK motif is conserved in inositol-pentakisphosphate 2-kinases of both family 1 and 2.</text>
</comment>
<protein>
    <recommendedName>
        <fullName evidence="3 8">Inositol-pentakisphosphate 2-kinase</fullName>
        <ecNumber evidence="2 8">2.7.1.158</ecNumber>
    </recommendedName>
</protein>
<sequence>MRCESPCVHEVHELLPGLLCPDLWTYRGEGNANIVLSYIGSDHWATGMVLRLEKLRPSHSAPTSAHIVAYARQTSTALLGDRYVDTIALLHVTQHFLTAISTQIQPLRPSKRNSVMLDTTKSVAILMRDHSLFQLPERVIPVLATTCPMELCLELKLKWAFMPTQPAVSAAKKQACRFCRMQYLKRCHTPTYNPCLFCPLDVFSDNEERMVKGFSDLYLERHTYMKAFVNGKLLEDLTSDAFTGHICRFMGIQDSNHAFQQLWTLLSRILKHNGILRSLKYHQKNLDSLDIQVLYPLLIKHNMSELLGPEESVSWDTVVTRYLDSLKSSNDTAPDSELTSILDIHELRQKAYEFCISTTLKDISIFITMAPKSSFYPPSDADALFPFPTHLGEYYYKIRVADLDIKPFSKFHKYYTQDKEIMDAFIHSGALKTCIE</sequence>
<dbReference type="PANTHER" id="PTHR14456">
    <property type="entry name" value="INOSITOL POLYPHOSPHATE KINASE 1"/>
    <property type="match status" value="1"/>
</dbReference>
<dbReference type="STRING" id="286115.A0A507CKU3"/>
<dbReference type="AlphaFoldDB" id="A0A507CKU3"/>
<evidence type="ECO:0000256" key="6">
    <source>
        <dbReference type="ARBA" id="ARBA00022777"/>
    </source>
</evidence>
<dbReference type="EMBL" id="QEAN01000391">
    <property type="protein sequence ID" value="TPX38565.1"/>
    <property type="molecule type" value="Genomic_DNA"/>
</dbReference>
<comment type="catalytic activity">
    <reaction evidence="1 8">
        <text>1D-myo-inositol 1,3,4,5,6-pentakisphosphate + ATP = 1D-myo-inositol hexakisphosphate + ADP + H(+)</text>
        <dbReference type="Rhea" id="RHEA:20313"/>
        <dbReference type="ChEBI" id="CHEBI:15378"/>
        <dbReference type="ChEBI" id="CHEBI:30616"/>
        <dbReference type="ChEBI" id="CHEBI:57733"/>
        <dbReference type="ChEBI" id="CHEBI:58130"/>
        <dbReference type="ChEBI" id="CHEBI:456216"/>
        <dbReference type="EC" id="2.7.1.158"/>
    </reaction>
</comment>
<comment type="function">
    <text evidence="8">Phosphorylates Ins(1,3,4,5,6)P5 at position 2 to form Ins(1,2,3,4,5,6)P6 (InsP6 or phytate).</text>
</comment>
<dbReference type="GO" id="GO:0005524">
    <property type="term" value="F:ATP binding"/>
    <property type="evidence" value="ECO:0007669"/>
    <property type="project" value="UniProtKB-KW"/>
</dbReference>
<dbReference type="Proteomes" id="UP000317494">
    <property type="component" value="Unassembled WGS sequence"/>
</dbReference>
<evidence type="ECO:0000256" key="4">
    <source>
        <dbReference type="ARBA" id="ARBA00022679"/>
    </source>
</evidence>
<dbReference type="PANTHER" id="PTHR14456:SF2">
    <property type="entry name" value="INOSITOL-PENTAKISPHOSPHATE 2-KINASE"/>
    <property type="match status" value="1"/>
</dbReference>
<accession>A0A507CKU3</accession>
<dbReference type="VEuPathDB" id="FungiDB:SeMB42_g06666"/>
<organism evidence="9 10">
    <name type="scientific">Synchytrium endobioticum</name>
    <dbReference type="NCBI Taxonomy" id="286115"/>
    <lineage>
        <taxon>Eukaryota</taxon>
        <taxon>Fungi</taxon>
        <taxon>Fungi incertae sedis</taxon>
        <taxon>Chytridiomycota</taxon>
        <taxon>Chytridiomycota incertae sedis</taxon>
        <taxon>Chytridiomycetes</taxon>
        <taxon>Synchytriales</taxon>
        <taxon>Synchytriaceae</taxon>
        <taxon>Synchytrium</taxon>
    </lineage>
</organism>
<dbReference type="GO" id="GO:0032958">
    <property type="term" value="P:inositol phosphate biosynthetic process"/>
    <property type="evidence" value="ECO:0007669"/>
    <property type="project" value="TreeGrafter"/>
</dbReference>
<gene>
    <name evidence="9" type="primary">IPK1</name>
    <name evidence="9" type="ORF">SeMB42_g06666</name>
</gene>
<keyword evidence="6 8" id="KW-0418">Kinase</keyword>
<evidence type="ECO:0000256" key="2">
    <source>
        <dbReference type="ARBA" id="ARBA00012023"/>
    </source>
</evidence>
<evidence type="ECO:0000256" key="5">
    <source>
        <dbReference type="ARBA" id="ARBA00022741"/>
    </source>
</evidence>
<dbReference type="GO" id="GO:0035299">
    <property type="term" value="F:inositol-1,3,4,5,6-pentakisphosphate 2-kinase activity"/>
    <property type="evidence" value="ECO:0007669"/>
    <property type="project" value="UniProtKB-EC"/>
</dbReference>
<dbReference type="InterPro" id="IPR009286">
    <property type="entry name" value="Ins_P5_2-kin"/>
</dbReference>
<dbReference type="GO" id="GO:0005634">
    <property type="term" value="C:nucleus"/>
    <property type="evidence" value="ECO:0007669"/>
    <property type="project" value="TreeGrafter"/>
</dbReference>
<reference evidence="9 10" key="1">
    <citation type="journal article" date="2019" name="Sci. Rep.">
        <title>Comparative genomics of chytrid fungi reveal insights into the obligate biotrophic and pathogenic lifestyle of Synchytrium endobioticum.</title>
        <authorList>
            <person name="van de Vossenberg B.T.L.H."/>
            <person name="Warris S."/>
            <person name="Nguyen H.D.T."/>
            <person name="van Gent-Pelzer M.P.E."/>
            <person name="Joly D.L."/>
            <person name="van de Geest H.C."/>
            <person name="Bonants P.J.M."/>
            <person name="Smith D.S."/>
            <person name="Levesque C.A."/>
            <person name="van der Lee T.A.J."/>
        </authorList>
    </citation>
    <scope>NUCLEOTIDE SEQUENCE [LARGE SCALE GENOMIC DNA]</scope>
    <source>
        <strain evidence="9 10">MB42</strain>
    </source>
</reference>
<name>A0A507CKU3_9FUNG</name>
<comment type="caution">
    <text evidence="9">The sequence shown here is derived from an EMBL/GenBank/DDBJ whole genome shotgun (WGS) entry which is preliminary data.</text>
</comment>
<keyword evidence="4 8" id="KW-0808">Transferase</keyword>
<keyword evidence="10" id="KW-1185">Reference proteome</keyword>
<evidence type="ECO:0000256" key="8">
    <source>
        <dbReference type="RuleBase" id="RU364126"/>
    </source>
</evidence>
<evidence type="ECO:0000256" key="7">
    <source>
        <dbReference type="ARBA" id="ARBA00022840"/>
    </source>
</evidence>
<dbReference type="Pfam" id="PF06090">
    <property type="entry name" value="Ins_P5_2-kin"/>
    <property type="match status" value="1"/>
</dbReference>
<dbReference type="InterPro" id="IPR043001">
    <property type="entry name" value="IP5_2-K_N_lobe"/>
</dbReference>
<evidence type="ECO:0000256" key="1">
    <source>
        <dbReference type="ARBA" id="ARBA00001774"/>
    </source>
</evidence>
<evidence type="ECO:0000313" key="9">
    <source>
        <dbReference type="EMBL" id="TPX38565.1"/>
    </source>
</evidence>
<proteinExistence type="predicted"/>
<evidence type="ECO:0000313" key="10">
    <source>
        <dbReference type="Proteomes" id="UP000317494"/>
    </source>
</evidence>
<dbReference type="EC" id="2.7.1.158" evidence="2 8"/>
<keyword evidence="7 8" id="KW-0067">ATP-binding</keyword>